<comment type="subcellular location">
    <subcellularLocation>
        <location evidence="1">Mitochondrion membrane</location>
        <topology evidence="1">Multi-pass membrane protein</topology>
    </subcellularLocation>
</comment>
<dbReference type="InParanoid" id="A0A0C3EEX5"/>
<reference evidence="7 8" key="1">
    <citation type="submission" date="2014-04" db="EMBL/GenBank/DDBJ databases">
        <authorList>
            <consortium name="DOE Joint Genome Institute"/>
            <person name="Kuo A."/>
            <person name="Kohler A."/>
            <person name="Nagy L.G."/>
            <person name="Floudas D."/>
            <person name="Copeland A."/>
            <person name="Barry K.W."/>
            <person name="Cichocki N."/>
            <person name="Veneault-Fourrey C."/>
            <person name="LaButti K."/>
            <person name="Lindquist E.A."/>
            <person name="Lipzen A."/>
            <person name="Lundell T."/>
            <person name="Morin E."/>
            <person name="Murat C."/>
            <person name="Sun H."/>
            <person name="Tunlid A."/>
            <person name="Henrissat B."/>
            <person name="Grigoriev I.V."/>
            <person name="Hibbett D.S."/>
            <person name="Martin F."/>
            <person name="Nordberg H.P."/>
            <person name="Cantor M.N."/>
            <person name="Hua S.X."/>
        </authorList>
    </citation>
    <scope>NUCLEOTIDE SEQUENCE [LARGE SCALE GENOMIC DNA]</scope>
    <source>
        <strain evidence="7 8">Foug A</strain>
    </source>
</reference>
<keyword evidence="4" id="KW-0496">Mitochondrion</keyword>
<dbReference type="PANTHER" id="PTHR28234">
    <property type="entry name" value="NUCLEAR CONTROL OF ATPASE PROTEIN 2"/>
    <property type="match status" value="1"/>
</dbReference>
<keyword evidence="2 6" id="KW-0812">Transmembrane</keyword>
<sequence>MSLRFSAHYADPLFSRICFQPSPAEPDPQFERAFREIDTILTPPFSADAIRNALEVLRAQCFVVYTPDNKIYGETQYVLVKKVVLGLYASALDLYLSEASSTQEDAEWWAEVAQSVWSAALYLLQTLPHRLFQVFQLLKLDQDARQVSMLHLPPMSSIFSTKHPWQPSVFMTTVFPHLRVKPLSSLLHFRIPHVDSPRSAPAYLRYLHDTFSWYMAKCTAILYHPIHLVREECHMKRRENEKIRNERAEVLGKLVGLRPSLCRLLETRGGEEHSSASHAVLLEFVSTLDPTILSTAEENDVLSLLERLFHTVFVAQEEAHSSCLNKDSLQRPSRLTLLWPKLLFLPPLTLYCVKSLYASRETIIDLARDSLEASRNFVRDWLLEPLRGVYRTIRTGGEEAVLVRPESVAADLDSLERMSLALAHDKLGYDQEKLVSLSRQIRLGDFTPVLRLYEEDIKSPFKSVLTGTLLRSLFIQVQKAKVDIDQALAGIDKLLKSQELTFAFVDVAPAIAVMYLVGGIFSGLVSGGRGKYGGTRKRQSVWLAMRRIERLLLFQPISQANRLEEAHASSDAIPPLTSGLLVLSLTHLRNYALTSLPPRSPLREGFLEDVQDLEDPSLGRWEKLRVLDRMWKNWAHELGWHRIAGESAQ</sequence>
<keyword evidence="8" id="KW-1185">Reference proteome</keyword>
<keyword evidence="5 6" id="KW-0472">Membrane</keyword>
<dbReference type="EMBL" id="KN822015">
    <property type="protein sequence ID" value="KIM66864.1"/>
    <property type="molecule type" value="Genomic_DNA"/>
</dbReference>
<evidence type="ECO:0000313" key="7">
    <source>
        <dbReference type="EMBL" id="KIM66864.1"/>
    </source>
</evidence>
<dbReference type="FunCoup" id="A0A0C3EEX5">
    <property type="interactions" value="34"/>
</dbReference>
<evidence type="ECO:0000256" key="4">
    <source>
        <dbReference type="ARBA" id="ARBA00023128"/>
    </source>
</evidence>
<dbReference type="Pfam" id="PF08637">
    <property type="entry name" value="NCA2"/>
    <property type="match status" value="1"/>
</dbReference>
<dbReference type="AlphaFoldDB" id="A0A0C3EEX5"/>
<dbReference type="STRING" id="1036808.A0A0C3EEX5"/>
<dbReference type="PANTHER" id="PTHR28234:SF1">
    <property type="entry name" value="NUCLEAR CONTROL OF ATPASE PROTEIN 2"/>
    <property type="match status" value="1"/>
</dbReference>
<evidence type="ECO:0008006" key="9">
    <source>
        <dbReference type="Google" id="ProtNLM"/>
    </source>
</evidence>
<dbReference type="Proteomes" id="UP000053989">
    <property type="component" value="Unassembled WGS sequence"/>
</dbReference>
<feature type="transmembrane region" description="Helical" evidence="6">
    <location>
        <begin position="507"/>
        <end position="528"/>
    </location>
</feature>
<name>A0A0C3EEX5_9AGAM</name>
<dbReference type="OrthoDB" id="413313at2759"/>
<organism evidence="7 8">
    <name type="scientific">Scleroderma citrinum Foug A</name>
    <dbReference type="NCBI Taxonomy" id="1036808"/>
    <lineage>
        <taxon>Eukaryota</taxon>
        <taxon>Fungi</taxon>
        <taxon>Dikarya</taxon>
        <taxon>Basidiomycota</taxon>
        <taxon>Agaricomycotina</taxon>
        <taxon>Agaricomycetes</taxon>
        <taxon>Agaricomycetidae</taxon>
        <taxon>Boletales</taxon>
        <taxon>Sclerodermatineae</taxon>
        <taxon>Sclerodermataceae</taxon>
        <taxon>Scleroderma</taxon>
    </lineage>
</organism>
<gene>
    <name evidence="7" type="ORF">SCLCIDRAFT_109230</name>
</gene>
<evidence type="ECO:0000256" key="3">
    <source>
        <dbReference type="ARBA" id="ARBA00022989"/>
    </source>
</evidence>
<keyword evidence="3 6" id="KW-1133">Transmembrane helix</keyword>
<proteinExistence type="predicted"/>
<reference evidence="8" key="2">
    <citation type="submission" date="2015-01" db="EMBL/GenBank/DDBJ databases">
        <title>Evolutionary Origins and Diversification of the Mycorrhizal Mutualists.</title>
        <authorList>
            <consortium name="DOE Joint Genome Institute"/>
            <consortium name="Mycorrhizal Genomics Consortium"/>
            <person name="Kohler A."/>
            <person name="Kuo A."/>
            <person name="Nagy L.G."/>
            <person name="Floudas D."/>
            <person name="Copeland A."/>
            <person name="Barry K.W."/>
            <person name="Cichocki N."/>
            <person name="Veneault-Fourrey C."/>
            <person name="LaButti K."/>
            <person name="Lindquist E.A."/>
            <person name="Lipzen A."/>
            <person name="Lundell T."/>
            <person name="Morin E."/>
            <person name="Murat C."/>
            <person name="Riley R."/>
            <person name="Ohm R."/>
            <person name="Sun H."/>
            <person name="Tunlid A."/>
            <person name="Henrissat B."/>
            <person name="Grigoriev I.V."/>
            <person name="Hibbett D.S."/>
            <person name="Martin F."/>
        </authorList>
    </citation>
    <scope>NUCLEOTIDE SEQUENCE [LARGE SCALE GENOMIC DNA]</scope>
    <source>
        <strain evidence="8">Foug A</strain>
    </source>
</reference>
<dbReference type="InterPro" id="IPR013946">
    <property type="entry name" value="NCA2-like"/>
</dbReference>
<evidence type="ECO:0000313" key="8">
    <source>
        <dbReference type="Proteomes" id="UP000053989"/>
    </source>
</evidence>
<accession>A0A0C3EEX5</accession>
<evidence type="ECO:0000256" key="2">
    <source>
        <dbReference type="ARBA" id="ARBA00022692"/>
    </source>
</evidence>
<evidence type="ECO:0000256" key="6">
    <source>
        <dbReference type="SAM" id="Phobius"/>
    </source>
</evidence>
<protein>
    <recommendedName>
        <fullName evidence="9">Nuclear control of ATPase protein 2</fullName>
    </recommendedName>
</protein>
<dbReference type="GO" id="GO:0005741">
    <property type="term" value="C:mitochondrial outer membrane"/>
    <property type="evidence" value="ECO:0007669"/>
    <property type="project" value="TreeGrafter"/>
</dbReference>
<dbReference type="HOGENOM" id="CLU_008227_3_0_1"/>
<evidence type="ECO:0000256" key="1">
    <source>
        <dbReference type="ARBA" id="ARBA00004225"/>
    </source>
</evidence>
<evidence type="ECO:0000256" key="5">
    <source>
        <dbReference type="ARBA" id="ARBA00023136"/>
    </source>
</evidence>